<evidence type="ECO:0000256" key="2">
    <source>
        <dbReference type="ARBA" id="ARBA00007634"/>
    </source>
</evidence>
<dbReference type="NCBIfam" id="TIGR00029">
    <property type="entry name" value="S20"/>
    <property type="match status" value="1"/>
</dbReference>
<keyword evidence="5 8" id="KW-0689">Ribosomal protein</keyword>
<dbReference type="Pfam" id="PF01649">
    <property type="entry name" value="Ribosomal_S20p"/>
    <property type="match status" value="1"/>
</dbReference>
<keyword evidence="6 8" id="KW-0687">Ribonucleoprotein</keyword>
<dbReference type="InterPro" id="IPR002583">
    <property type="entry name" value="Ribosomal_bS20"/>
</dbReference>
<dbReference type="HAMAP" id="MF_00500">
    <property type="entry name" value="Ribosomal_bS20"/>
    <property type="match status" value="1"/>
</dbReference>
<evidence type="ECO:0000256" key="7">
    <source>
        <dbReference type="ARBA" id="ARBA00035136"/>
    </source>
</evidence>
<evidence type="ECO:0000256" key="3">
    <source>
        <dbReference type="ARBA" id="ARBA00022730"/>
    </source>
</evidence>
<gene>
    <name evidence="8" type="primary">rpsT</name>
    <name evidence="10" type="ORF">Lokhon_00664</name>
</gene>
<dbReference type="AlphaFoldDB" id="A0A017HG77"/>
<evidence type="ECO:0000256" key="6">
    <source>
        <dbReference type="ARBA" id="ARBA00023274"/>
    </source>
</evidence>
<dbReference type="PANTHER" id="PTHR33398">
    <property type="entry name" value="30S RIBOSOMAL PROTEIN S20"/>
    <property type="match status" value="1"/>
</dbReference>
<evidence type="ECO:0000313" key="10">
    <source>
        <dbReference type="EMBL" id="EYD73138.1"/>
    </source>
</evidence>
<accession>A0A017HG77</accession>
<keyword evidence="3 8" id="KW-0699">rRNA-binding</keyword>
<dbReference type="OrthoDB" id="9807974at2"/>
<keyword evidence="4 8" id="KW-0694">RNA-binding</keyword>
<dbReference type="GO" id="GO:0006412">
    <property type="term" value="P:translation"/>
    <property type="evidence" value="ECO:0007669"/>
    <property type="project" value="UniProtKB-UniRule"/>
</dbReference>
<dbReference type="RefSeq" id="WP_017927834.1">
    <property type="nucleotide sequence ID" value="NZ_KB822996.1"/>
</dbReference>
<dbReference type="STRING" id="1122180.Lokhon_00664"/>
<comment type="similarity">
    <text evidence="2 8">Belongs to the bacterial ribosomal protein bS20 family.</text>
</comment>
<protein>
    <recommendedName>
        <fullName evidence="7 8">Small ribosomal subunit protein bS20</fullName>
    </recommendedName>
</protein>
<evidence type="ECO:0000256" key="9">
    <source>
        <dbReference type="SAM" id="MobiDB-lite"/>
    </source>
</evidence>
<evidence type="ECO:0000313" key="11">
    <source>
        <dbReference type="Proteomes" id="UP000025047"/>
    </source>
</evidence>
<feature type="region of interest" description="Disordered" evidence="9">
    <location>
        <begin position="1"/>
        <end position="22"/>
    </location>
</feature>
<evidence type="ECO:0000256" key="4">
    <source>
        <dbReference type="ARBA" id="ARBA00022884"/>
    </source>
</evidence>
<proteinExistence type="inferred from homology"/>
<dbReference type="Proteomes" id="UP000025047">
    <property type="component" value="Unassembled WGS sequence"/>
</dbReference>
<evidence type="ECO:0000256" key="8">
    <source>
        <dbReference type="HAMAP-Rule" id="MF_00500"/>
    </source>
</evidence>
<dbReference type="PANTHER" id="PTHR33398:SF1">
    <property type="entry name" value="SMALL RIBOSOMAL SUBUNIT PROTEIN BS20C"/>
    <property type="match status" value="1"/>
</dbReference>
<evidence type="ECO:0000256" key="1">
    <source>
        <dbReference type="ARBA" id="ARBA00003134"/>
    </source>
</evidence>
<sequence>MANTPQSKKRARQNEQRFAINKMRRSRIRTFLRKVEEAIASGKQDAAQAALREAQPELMRGVTKGVVHKNTAARKMSRLSSRVKALAA</sequence>
<dbReference type="Gene3D" id="1.20.58.110">
    <property type="entry name" value="Ribosomal protein S20"/>
    <property type="match status" value="1"/>
</dbReference>
<keyword evidence="11" id="KW-1185">Reference proteome</keyword>
<dbReference type="GO" id="GO:0070181">
    <property type="term" value="F:small ribosomal subunit rRNA binding"/>
    <property type="evidence" value="ECO:0007669"/>
    <property type="project" value="TreeGrafter"/>
</dbReference>
<dbReference type="HOGENOM" id="CLU_160655_3_0_5"/>
<dbReference type="GO" id="GO:0003735">
    <property type="term" value="F:structural constituent of ribosome"/>
    <property type="evidence" value="ECO:0007669"/>
    <property type="project" value="InterPro"/>
</dbReference>
<dbReference type="FunFam" id="1.20.58.110:FF:000001">
    <property type="entry name" value="30S ribosomal protein S20"/>
    <property type="match status" value="1"/>
</dbReference>
<dbReference type="eggNOG" id="COG0268">
    <property type="taxonomic scope" value="Bacteria"/>
</dbReference>
<dbReference type="GO" id="GO:0015935">
    <property type="term" value="C:small ribosomal subunit"/>
    <property type="evidence" value="ECO:0007669"/>
    <property type="project" value="TreeGrafter"/>
</dbReference>
<organism evidence="10 11">
    <name type="scientific">Limimaricola hongkongensis DSM 17492</name>
    <dbReference type="NCBI Taxonomy" id="1122180"/>
    <lineage>
        <taxon>Bacteria</taxon>
        <taxon>Pseudomonadati</taxon>
        <taxon>Pseudomonadota</taxon>
        <taxon>Alphaproteobacteria</taxon>
        <taxon>Rhodobacterales</taxon>
        <taxon>Paracoccaceae</taxon>
        <taxon>Limimaricola</taxon>
    </lineage>
</organism>
<evidence type="ECO:0000256" key="5">
    <source>
        <dbReference type="ARBA" id="ARBA00022980"/>
    </source>
</evidence>
<dbReference type="PATRIC" id="fig|1122180.6.peg.663"/>
<dbReference type="EMBL" id="APGJ01000003">
    <property type="protein sequence ID" value="EYD73138.1"/>
    <property type="molecule type" value="Genomic_DNA"/>
</dbReference>
<comment type="caution">
    <text evidence="10">The sequence shown here is derived from an EMBL/GenBank/DDBJ whole genome shotgun (WGS) entry which is preliminary data.</text>
</comment>
<name>A0A017HG77_9RHOB</name>
<comment type="function">
    <text evidence="1 8">Binds directly to 16S ribosomal RNA.</text>
</comment>
<dbReference type="InterPro" id="IPR036510">
    <property type="entry name" value="Ribosomal_bS20_sf"/>
</dbReference>
<reference evidence="10 11" key="1">
    <citation type="submission" date="2013-03" db="EMBL/GenBank/DDBJ databases">
        <authorList>
            <person name="Fiebig A."/>
            <person name="Goeker M."/>
            <person name="Klenk H.-P.P."/>
        </authorList>
    </citation>
    <scope>NUCLEOTIDE SEQUENCE [LARGE SCALE GENOMIC DNA]</scope>
    <source>
        <strain evidence="10 11">DSM 17492</strain>
    </source>
</reference>
<dbReference type="SUPFAM" id="SSF46992">
    <property type="entry name" value="Ribosomal protein S20"/>
    <property type="match status" value="1"/>
</dbReference>